<name>A0AAU9L0A8_9STRA</name>
<proteinExistence type="predicted"/>
<dbReference type="AlphaFoldDB" id="A0AAU9L0A8"/>
<dbReference type="EMBL" id="CAKKTJ010000086">
    <property type="protein sequence ID" value="CAH0473561.1"/>
    <property type="molecule type" value="Genomic_DNA"/>
</dbReference>
<sequence length="188" mass="21220">MLYSLLDIWMIIHGSAAVLVKPLSSIYWLSLLLSGTPSDSFCRELSAAYFFVGLIGRQSRRPGPVHPYVDSTDQPCHINALRPRPYQNEDREGVEVLLGVEAFHCSYLMRIMLTRKDLLVHVEGIKVKIGITDAWLMNDAKALSIIAQGVKLPDQAKFHFPALTKSYAALRKIYNRSIIHNRVVTSRV</sequence>
<gene>
    <name evidence="1" type="ORF">PBS003_LOCUS445</name>
</gene>
<comment type="caution">
    <text evidence="1">The sequence shown here is derived from an EMBL/GenBank/DDBJ whole genome shotgun (WGS) entry which is preliminary data.</text>
</comment>
<evidence type="ECO:0000313" key="2">
    <source>
        <dbReference type="Proteomes" id="UP001160483"/>
    </source>
</evidence>
<organism evidence="1 2">
    <name type="scientific">Peronospora belbahrii</name>
    <dbReference type="NCBI Taxonomy" id="622444"/>
    <lineage>
        <taxon>Eukaryota</taxon>
        <taxon>Sar</taxon>
        <taxon>Stramenopiles</taxon>
        <taxon>Oomycota</taxon>
        <taxon>Peronosporomycetes</taxon>
        <taxon>Peronosporales</taxon>
        <taxon>Peronosporaceae</taxon>
        <taxon>Peronospora</taxon>
    </lineage>
</organism>
<protein>
    <submittedName>
        <fullName evidence="1">Uncharacterized protein</fullName>
    </submittedName>
</protein>
<accession>A0AAU9L0A8</accession>
<reference evidence="1" key="1">
    <citation type="submission" date="2021-11" db="EMBL/GenBank/DDBJ databases">
        <authorList>
            <person name="Islam A."/>
            <person name="Islam S."/>
            <person name="Flora M.S."/>
            <person name="Rahman M."/>
            <person name="Ziaur R.M."/>
            <person name="Epstein J.H."/>
            <person name="Hassan M."/>
            <person name="Klassen M."/>
            <person name="Woodard K."/>
            <person name="Webb A."/>
            <person name="Webby R.J."/>
            <person name="El Zowalaty M.E."/>
        </authorList>
    </citation>
    <scope>NUCLEOTIDE SEQUENCE</scope>
    <source>
        <strain evidence="1">Pbs3</strain>
    </source>
</reference>
<evidence type="ECO:0000313" key="1">
    <source>
        <dbReference type="EMBL" id="CAH0473561.1"/>
    </source>
</evidence>
<dbReference type="Proteomes" id="UP001160483">
    <property type="component" value="Unassembled WGS sequence"/>
</dbReference>